<reference evidence="1 2" key="1">
    <citation type="journal article" date="2017" name="Curr. Biol.">
        <title>The Evolution of Venom by Co-option of Single-Copy Genes.</title>
        <authorList>
            <person name="Martinson E.O."/>
            <person name="Mrinalini"/>
            <person name="Kelkar Y.D."/>
            <person name="Chang C.H."/>
            <person name="Werren J.H."/>
        </authorList>
    </citation>
    <scope>NUCLEOTIDE SEQUENCE [LARGE SCALE GENOMIC DNA]</scope>
    <source>
        <strain evidence="1 2">Alberta</strain>
        <tissue evidence="1">Whole body</tissue>
    </source>
</reference>
<organism evidence="1 2">
    <name type="scientific">Trichomalopsis sarcophagae</name>
    <dbReference type="NCBI Taxonomy" id="543379"/>
    <lineage>
        <taxon>Eukaryota</taxon>
        <taxon>Metazoa</taxon>
        <taxon>Ecdysozoa</taxon>
        <taxon>Arthropoda</taxon>
        <taxon>Hexapoda</taxon>
        <taxon>Insecta</taxon>
        <taxon>Pterygota</taxon>
        <taxon>Neoptera</taxon>
        <taxon>Endopterygota</taxon>
        <taxon>Hymenoptera</taxon>
        <taxon>Apocrita</taxon>
        <taxon>Proctotrupomorpha</taxon>
        <taxon>Chalcidoidea</taxon>
        <taxon>Pteromalidae</taxon>
        <taxon>Pteromalinae</taxon>
        <taxon>Trichomalopsis</taxon>
    </lineage>
</organism>
<dbReference type="Proteomes" id="UP000215335">
    <property type="component" value="Unassembled WGS sequence"/>
</dbReference>
<comment type="caution">
    <text evidence="1">The sequence shown here is derived from an EMBL/GenBank/DDBJ whole genome shotgun (WGS) entry which is preliminary data.</text>
</comment>
<name>A0A232F325_9HYME</name>
<evidence type="ECO:0000313" key="1">
    <source>
        <dbReference type="EMBL" id="OXU25154.1"/>
    </source>
</evidence>
<proteinExistence type="predicted"/>
<protein>
    <submittedName>
        <fullName evidence="1">Uncharacterized protein</fullName>
    </submittedName>
</protein>
<gene>
    <name evidence="1" type="ORF">TSAR_002621</name>
</gene>
<dbReference type="EMBL" id="NNAY01001093">
    <property type="protein sequence ID" value="OXU25154.1"/>
    <property type="molecule type" value="Genomic_DNA"/>
</dbReference>
<evidence type="ECO:0000313" key="2">
    <source>
        <dbReference type="Proteomes" id="UP000215335"/>
    </source>
</evidence>
<accession>A0A232F325</accession>
<sequence length="236" mass="27490">MITFYKEGLLEIVRFYADKKVMKKIEFLYHTHVAVLPLVSRYIQTLVYEKINDPINTPNSHFKHRNNKLEFKRLPRKILPPENPLVSSDREDPRIYLPRLGRRTARKFLGNIGRIQRPNLPCDSECRRSAPNCLPPFSRLIYSFVGVRARSSRAEASVVVAAERLPLFVMRQRHSRDKPMMDRPSDDLDVLLRVSRGENREKKRIVPLLWLPGVGVDMGFFIEGCEAMLNGMFSRI</sequence>
<keyword evidence="2" id="KW-1185">Reference proteome</keyword>
<dbReference type="AlphaFoldDB" id="A0A232F325"/>